<dbReference type="InterPro" id="IPR003593">
    <property type="entry name" value="AAA+_ATPase"/>
</dbReference>
<dbReference type="Pfam" id="PF08352">
    <property type="entry name" value="oligo_HPY"/>
    <property type="match status" value="1"/>
</dbReference>
<dbReference type="InterPro" id="IPR003439">
    <property type="entry name" value="ABC_transporter-like_ATP-bd"/>
</dbReference>
<dbReference type="GO" id="GO:0005524">
    <property type="term" value="F:ATP binding"/>
    <property type="evidence" value="ECO:0007669"/>
    <property type="project" value="UniProtKB-KW"/>
</dbReference>
<dbReference type="eggNOG" id="arCOG00184">
    <property type="taxonomic scope" value="Archaea"/>
</dbReference>
<feature type="domain" description="ABC transporter" evidence="4">
    <location>
        <begin position="5"/>
        <end position="260"/>
    </location>
</feature>
<evidence type="ECO:0000313" key="6">
    <source>
        <dbReference type="Proteomes" id="UP000002573"/>
    </source>
</evidence>
<gene>
    <name evidence="5" type="ordered locus">Shell_0799</name>
</gene>
<name>D7D816_STAHD</name>
<evidence type="ECO:0000313" key="5">
    <source>
        <dbReference type="EMBL" id="ADI31912.1"/>
    </source>
</evidence>
<dbReference type="NCBIfam" id="TIGR01727">
    <property type="entry name" value="oligo_HPY"/>
    <property type="match status" value="1"/>
</dbReference>
<dbReference type="AlphaFoldDB" id="D7D816"/>
<keyword evidence="1" id="KW-0813">Transport</keyword>
<dbReference type="HOGENOM" id="CLU_000604_1_23_2"/>
<dbReference type="PROSITE" id="PS00211">
    <property type="entry name" value="ABC_TRANSPORTER_1"/>
    <property type="match status" value="1"/>
</dbReference>
<proteinExistence type="predicted"/>
<reference evidence="6" key="1">
    <citation type="submission" date="2010-05" db="EMBL/GenBank/DDBJ databases">
        <title>Complete sequence of Staphylothermus hellenicus DSM 12710.</title>
        <authorList>
            <consortium name="US DOE Joint Genome Institute"/>
            <person name="Lucas S."/>
            <person name="Copeland A."/>
            <person name="Lapidus A."/>
            <person name="Cheng J.-F."/>
            <person name="Bruce D."/>
            <person name="Goodwin L."/>
            <person name="Pitluck S."/>
            <person name="Davenport K."/>
            <person name="Detter J.C."/>
            <person name="Han C."/>
            <person name="Tapia R."/>
            <person name="Larimer F."/>
            <person name="Land M."/>
            <person name="Hauser L."/>
            <person name="Kyrpides N."/>
            <person name="Mikhailova N."/>
            <person name="Anderson I.J."/>
            <person name="Woyke T."/>
        </authorList>
    </citation>
    <scope>NUCLEOTIDE SEQUENCE [LARGE SCALE GENOMIC DNA]</scope>
    <source>
        <strain evidence="6">DSM 12710 / JCM 10830 / BK20S6-10-b1 / P8</strain>
    </source>
</reference>
<dbReference type="EMBL" id="CP002051">
    <property type="protein sequence ID" value="ADI31912.1"/>
    <property type="molecule type" value="Genomic_DNA"/>
</dbReference>
<evidence type="ECO:0000256" key="3">
    <source>
        <dbReference type="ARBA" id="ARBA00022840"/>
    </source>
</evidence>
<dbReference type="GO" id="GO:0015833">
    <property type="term" value="P:peptide transport"/>
    <property type="evidence" value="ECO:0007669"/>
    <property type="project" value="InterPro"/>
</dbReference>
<dbReference type="InterPro" id="IPR013563">
    <property type="entry name" value="Oligopep_ABC_C"/>
</dbReference>
<dbReference type="RefSeq" id="WP_013143110.1">
    <property type="nucleotide sequence ID" value="NC_014205.1"/>
</dbReference>
<dbReference type="InterPro" id="IPR027417">
    <property type="entry name" value="P-loop_NTPase"/>
</dbReference>
<dbReference type="Proteomes" id="UP000002573">
    <property type="component" value="Chromosome"/>
</dbReference>
<dbReference type="STRING" id="591019.Shell_0799"/>
<organism evidence="5 6">
    <name type="scientific">Staphylothermus hellenicus (strain DSM 12710 / JCM 10830 / BK20S6-10-b1 / P8)</name>
    <dbReference type="NCBI Taxonomy" id="591019"/>
    <lineage>
        <taxon>Archaea</taxon>
        <taxon>Thermoproteota</taxon>
        <taxon>Thermoprotei</taxon>
        <taxon>Desulfurococcales</taxon>
        <taxon>Desulfurococcaceae</taxon>
        <taxon>Staphylothermus</taxon>
    </lineage>
</organism>
<evidence type="ECO:0000256" key="1">
    <source>
        <dbReference type="ARBA" id="ARBA00022448"/>
    </source>
</evidence>
<keyword evidence="2" id="KW-0547">Nucleotide-binding</keyword>
<dbReference type="PANTHER" id="PTHR43230">
    <property type="entry name" value="ABC-TYPE DIPEPTIDE/OLIGOPEPTIDE TRANSPORT SYSTEM, ATPASE COMPONENT"/>
    <property type="match status" value="1"/>
</dbReference>
<dbReference type="SMART" id="SM00382">
    <property type="entry name" value="AAA"/>
    <property type="match status" value="1"/>
</dbReference>
<dbReference type="PROSITE" id="PS50893">
    <property type="entry name" value="ABC_TRANSPORTER_2"/>
    <property type="match status" value="1"/>
</dbReference>
<keyword evidence="6" id="KW-1185">Reference proteome</keyword>
<dbReference type="OrthoDB" id="18209at2157"/>
<protein>
    <submittedName>
        <fullName evidence="5">Oligopeptide/dipeptide ABC transporter, ATPase subunit</fullName>
    </submittedName>
</protein>
<dbReference type="Pfam" id="PF00005">
    <property type="entry name" value="ABC_tran"/>
    <property type="match status" value="1"/>
</dbReference>
<sequence>MSYSIRLENVTKIYTLGLAGTKKIRALDRVSLEIPSGQIVNILGESGSGKTTLARIILRLLKPTSGRVLFHDHDRVIDVWKLKRWRDIKEYYRRVQGVFQDPYGSFNPRRKVLSILYDTVKNYYPKVAKDPSATKSFISSTLESLGLNMDELEGKYPHELSGGQLQRISIARALLLKPAFIIADEPTSMVDASSRIDLLNIFIKLKEEYGTTPIIITHDYALAHYSSDRIIVIYKGQVVEDGPAEALRKPHHPYTMMLKEAIPLIDRVWKKGEGKHRVYEKKEEWKGKGCPFAPRCPYKKPICEEKEPPMVDLGKVKVKCWLYA</sequence>
<dbReference type="CDD" id="cd03257">
    <property type="entry name" value="ABC_NikE_OppD_transporters"/>
    <property type="match status" value="1"/>
</dbReference>
<evidence type="ECO:0000259" key="4">
    <source>
        <dbReference type="PROSITE" id="PS50893"/>
    </source>
</evidence>
<accession>D7D816</accession>
<evidence type="ECO:0000256" key="2">
    <source>
        <dbReference type="ARBA" id="ARBA00022741"/>
    </source>
</evidence>
<dbReference type="GeneID" id="9234088"/>
<dbReference type="Gene3D" id="3.40.50.300">
    <property type="entry name" value="P-loop containing nucleotide triphosphate hydrolases"/>
    <property type="match status" value="1"/>
</dbReference>
<dbReference type="InterPro" id="IPR017871">
    <property type="entry name" value="ABC_transporter-like_CS"/>
</dbReference>
<dbReference type="SUPFAM" id="SSF52540">
    <property type="entry name" value="P-loop containing nucleoside triphosphate hydrolases"/>
    <property type="match status" value="1"/>
</dbReference>
<reference evidence="5 6" key="2">
    <citation type="journal article" date="2011" name="Stand. Genomic Sci.">
        <title>Complete genome sequence of Staphylothermus hellenicus P8.</title>
        <authorList>
            <person name="Anderson I."/>
            <person name="Wirth R."/>
            <person name="Lucas S."/>
            <person name="Copeland A."/>
            <person name="Lapidus A."/>
            <person name="Cheng J.F."/>
            <person name="Goodwin L."/>
            <person name="Pitluck S."/>
            <person name="Davenport K."/>
            <person name="Detter J.C."/>
            <person name="Han C."/>
            <person name="Tapia R."/>
            <person name="Land M."/>
            <person name="Hauser L."/>
            <person name="Pati A."/>
            <person name="Mikhailova N."/>
            <person name="Woyke T."/>
            <person name="Klenk H.P."/>
            <person name="Kyrpides N."/>
            <person name="Ivanova N."/>
        </authorList>
    </citation>
    <scope>NUCLEOTIDE SEQUENCE [LARGE SCALE GENOMIC DNA]</scope>
    <source>
        <strain evidence="6">DSM 12710 / JCM 10830 / BK20S6-10-b1 / P8</strain>
    </source>
</reference>
<dbReference type="GO" id="GO:0016887">
    <property type="term" value="F:ATP hydrolysis activity"/>
    <property type="evidence" value="ECO:0007669"/>
    <property type="project" value="InterPro"/>
</dbReference>
<dbReference type="PANTHER" id="PTHR43230:SF3">
    <property type="entry name" value="ABC-TYPE DIPEPTIDE_OLIGOPEPTIDE TRANSPORT SYSTEM, ATPASE COMPONENT"/>
    <property type="match status" value="1"/>
</dbReference>
<keyword evidence="3" id="KW-0067">ATP-binding</keyword>
<dbReference type="KEGG" id="shc:Shell_0799"/>